<keyword evidence="4" id="KW-0067">ATP-binding</keyword>
<evidence type="ECO:0000256" key="5">
    <source>
        <dbReference type="ARBA" id="ARBA00037982"/>
    </source>
</evidence>
<comment type="caution">
    <text evidence="8">The sequence shown here is derived from an EMBL/GenBank/DDBJ whole genome shotgun (WGS) entry which is preliminary data.</text>
</comment>
<proteinExistence type="inferred from homology"/>
<dbReference type="GO" id="GO:0005524">
    <property type="term" value="F:ATP binding"/>
    <property type="evidence" value="ECO:0007669"/>
    <property type="project" value="UniProtKB-KW"/>
</dbReference>
<gene>
    <name evidence="8" type="ORF">ICL16_31205</name>
</gene>
<dbReference type="GO" id="GO:0004672">
    <property type="term" value="F:protein kinase activity"/>
    <property type="evidence" value="ECO:0007669"/>
    <property type="project" value="InterPro"/>
</dbReference>
<dbReference type="RefSeq" id="WP_190835477.1">
    <property type="nucleotide sequence ID" value="NZ_CAWPPI010000093.1"/>
</dbReference>
<feature type="region of interest" description="Disordered" evidence="6">
    <location>
        <begin position="341"/>
        <end position="374"/>
    </location>
</feature>
<dbReference type="PROSITE" id="PS00108">
    <property type="entry name" value="PROTEIN_KINASE_ST"/>
    <property type="match status" value="1"/>
</dbReference>
<dbReference type="Proteomes" id="UP000629098">
    <property type="component" value="Unassembled WGS sequence"/>
</dbReference>
<evidence type="ECO:0000256" key="2">
    <source>
        <dbReference type="ARBA" id="ARBA00022741"/>
    </source>
</evidence>
<dbReference type="Pfam" id="PF00069">
    <property type="entry name" value="Pkinase"/>
    <property type="match status" value="1"/>
</dbReference>
<evidence type="ECO:0000256" key="3">
    <source>
        <dbReference type="ARBA" id="ARBA00022777"/>
    </source>
</evidence>
<dbReference type="GO" id="GO:0005737">
    <property type="term" value="C:cytoplasm"/>
    <property type="evidence" value="ECO:0007669"/>
    <property type="project" value="TreeGrafter"/>
</dbReference>
<dbReference type="EMBL" id="JACXAE010000093">
    <property type="protein sequence ID" value="MBD2776405.1"/>
    <property type="molecule type" value="Genomic_DNA"/>
</dbReference>
<organism evidence="8 9">
    <name type="scientific">Iningainema tapete BLCC-T55</name>
    <dbReference type="NCBI Taxonomy" id="2748662"/>
    <lineage>
        <taxon>Bacteria</taxon>
        <taxon>Bacillati</taxon>
        <taxon>Cyanobacteriota</taxon>
        <taxon>Cyanophyceae</taxon>
        <taxon>Nostocales</taxon>
        <taxon>Scytonemataceae</taxon>
        <taxon>Iningainema tapete</taxon>
    </lineage>
</organism>
<dbReference type="InterPro" id="IPR008271">
    <property type="entry name" value="Ser/Thr_kinase_AS"/>
</dbReference>
<dbReference type="Gene3D" id="1.10.510.10">
    <property type="entry name" value="Transferase(Phosphotransferase) domain 1"/>
    <property type="match status" value="1"/>
</dbReference>
<protein>
    <submittedName>
        <fullName evidence="8">Protein kinase</fullName>
    </submittedName>
</protein>
<dbReference type="SUPFAM" id="SSF56112">
    <property type="entry name" value="Protein kinase-like (PK-like)"/>
    <property type="match status" value="1"/>
</dbReference>
<keyword evidence="9" id="KW-1185">Reference proteome</keyword>
<feature type="domain" description="Protein kinase" evidence="7">
    <location>
        <begin position="1"/>
        <end position="327"/>
    </location>
</feature>
<accession>A0A8J6XGI2</accession>
<name>A0A8J6XGI2_9CYAN</name>
<dbReference type="AlphaFoldDB" id="A0A8J6XGI2"/>
<evidence type="ECO:0000259" key="7">
    <source>
        <dbReference type="PROSITE" id="PS50011"/>
    </source>
</evidence>
<dbReference type="InterPro" id="IPR011009">
    <property type="entry name" value="Kinase-like_dom_sf"/>
</dbReference>
<keyword evidence="1" id="KW-0808">Transferase</keyword>
<sequence>MSYKIGDVIAEKYVVTRDFDSANAGQCQWGFVEYNGTEYFIKKFLNPVYPGVSAPGSEKNKQKRRKQCEEFAKRHIAIQEALSSCGEGGLVVTTVDFFADGKDPDIGSHFFKVCQKVDTSSMSGKIHTLKTKDRLFVMLTAAFALKILHSKGIIHLDLKPDNILIQEFSSNLIAKIIDFDSSILEGESIEADLLVGDAAYYSPEFSRYVATNGATPIPTKSSDIFSLGLIFCQYWTGKLPVFSSTYPYAYEAVLNGERLIIPIYGDDDSRKSKTPGSSRLKGTGIKTKTIINSGKDLVGVGVYKLIDTMLDLDPNKRPLIADVHRIIKNLYDNGIPLEHELSESDEDKSKFNGSGKSRLHGTLKSSRIRGTLKP</sequence>
<dbReference type="SMART" id="SM00220">
    <property type="entry name" value="S_TKc"/>
    <property type="match status" value="1"/>
</dbReference>
<keyword evidence="3 8" id="KW-0418">Kinase</keyword>
<evidence type="ECO:0000256" key="4">
    <source>
        <dbReference type="ARBA" id="ARBA00022840"/>
    </source>
</evidence>
<feature type="compositionally biased region" description="Basic and acidic residues" evidence="6">
    <location>
        <begin position="341"/>
        <end position="350"/>
    </location>
</feature>
<evidence type="ECO:0000256" key="1">
    <source>
        <dbReference type="ARBA" id="ARBA00022679"/>
    </source>
</evidence>
<evidence type="ECO:0000313" key="9">
    <source>
        <dbReference type="Proteomes" id="UP000629098"/>
    </source>
</evidence>
<reference evidence="8" key="1">
    <citation type="submission" date="2020-09" db="EMBL/GenBank/DDBJ databases">
        <title>Iningainema tapete sp. nov. (Scytonemataceae, Cyanobacteria) from greenhouses in central Florida (USA) produces two types of nodularin with biosynthetic potential for microcystin-LR and anabaenopeptins.</title>
        <authorList>
            <person name="Berthold D.E."/>
            <person name="Lefler F.W."/>
            <person name="Huang I.-S."/>
            <person name="Abdulla H."/>
            <person name="Zimba P.V."/>
            <person name="Laughinghouse H.D. IV."/>
        </authorList>
    </citation>
    <scope>NUCLEOTIDE SEQUENCE</scope>
    <source>
        <strain evidence="8">BLCCT55</strain>
    </source>
</reference>
<keyword evidence="2" id="KW-0547">Nucleotide-binding</keyword>
<evidence type="ECO:0000256" key="6">
    <source>
        <dbReference type="SAM" id="MobiDB-lite"/>
    </source>
</evidence>
<evidence type="ECO:0000313" key="8">
    <source>
        <dbReference type="EMBL" id="MBD2776405.1"/>
    </source>
</evidence>
<comment type="similarity">
    <text evidence="5">Belongs to the protein kinase superfamily. Ser/Thr protein kinase family. GCN2 subfamily.</text>
</comment>
<feature type="compositionally biased region" description="Basic residues" evidence="6">
    <location>
        <begin position="357"/>
        <end position="374"/>
    </location>
</feature>
<dbReference type="InterPro" id="IPR050339">
    <property type="entry name" value="CC_SR_Kinase"/>
</dbReference>
<dbReference type="PANTHER" id="PTHR11042">
    <property type="entry name" value="EUKARYOTIC TRANSLATION INITIATION FACTOR 2-ALPHA KINASE EIF2-ALPHA KINASE -RELATED"/>
    <property type="match status" value="1"/>
</dbReference>
<dbReference type="PROSITE" id="PS50011">
    <property type="entry name" value="PROTEIN_KINASE_DOM"/>
    <property type="match status" value="1"/>
</dbReference>
<dbReference type="InterPro" id="IPR000719">
    <property type="entry name" value="Prot_kinase_dom"/>
</dbReference>